<dbReference type="Pfam" id="PF00326">
    <property type="entry name" value="Peptidase_S9"/>
    <property type="match status" value="1"/>
</dbReference>
<dbReference type="PANTHER" id="PTHR42776">
    <property type="entry name" value="SERINE PEPTIDASE S9 FAMILY MEMBER"/>
    <property type="match status" value="1"/>
</dbReference>
<feature type="compositionally biased region" description="Basic and acidic residues" evidence="3">
    <location>
        <begin position="84"/>
        <end position="97"/>
    </location>
</feature>
<dbReference type="GeneID" id="73047300"/>
<gene>
    <name evidence="5" type="ORF">ACFO9K_05280</name>
</gene>
<sequence>MSDPLELEDFYDLTLLTDLAVSPDGTRVAFVADEFDRAEDDRRSSLFVAPTDGSRDSHRLSRASDASAPAWSPDGSKLAFTAARDTDAEIEVTRSPDGDGDPEPEDTVSEEDTESKDDPRSEADGDEDAENGTENGATDEPKPQVWAFDLERGGDARQITDFEEGAKGFDWGPDGERLVVAARDPTDDQREYLKHRREEDGPVVTERLQHKFDGQGWLDDVTTYLFVVDYDTRETERLDDAYGGGAREPATGLQPAWSPGATDGVVGGGATDGPSGDSDGSRIAFLSNRTDRPDDNYVMDVYTVAPDGSDLRKLTDSDLTAGGLRWHPDGDRLAFVGGDPENWYRPSEVFVADAETAAYESWSGDLDRTVARYGRLSWDGDDLLAAIGDEGLTRLARFREDGDPERTFGAQGRDRTVEGFDARGGTAAVVLSDPQNGKDLFAADPADLDDTVSRDDTEAGTDVGTGDAEPTRLTALNDDLLAGRHAPESRRFTFESGGDEVEAIAYFPDDFDADDPSPRPLVASIHGGPISYDAPTFSFEHAYLTGQGYVVVRTNYRGSSSYGQAFSEQIRGEWGPRETADVLAAVEATVERDWADPDRCFATGFSYGGITTGYLVAESDRFAAAAAEHGVYDFRSAFGTDDSHVWWENDFGLPWENEEGYDVASSIIDVGEVETPLLVTAGGEDWRCPPSQSEQLYVSVKKQGVPARLVVYPDEHHNVGDPDRAVHRLRELREWFERHDPES</sequence>
<dbReference type="PANTHER" id="PTHR42776:SF27">
    <property type="entry name" value="DIPEPTIDYL PEPTIDASE FAMILY MEMBER 6"/>
    <property type="match status" value="1"/>
</dbReference>
<feature type="region of interest" description="Disordered" evidence="3">
    <location>
        <begin position="240"/>
        <end position="280"/>
    </location>
</feature>
<dbReference type="AlphaFoldDB" id="A0ABD5PZG2"/>
<organism evidence="5 6">
    <name type="scientific">Halorussus aquaticus</name>
    <dbReference type="NCBI Taxonomy" id="2953748"/>
    <lineage>
        <taxon>Archaea</taxon>
        <taxon>Methanobacteriati</taxon>
        <taxon>Methanobacteriota</taxon>
        <taxon>Stenosarchaea group</taxon>
        <taxon>Halobacteria</taxon>
        <taxon>Halobacteriales</taxon>
        <taxon>Haladaptataceae</taxon>
        <taxon>Halorussus</taxon>
    </lineage>
</organism>
<dbReference type="Pfam" id="PF07676">
    <property type="entry name" value="PD40"/>
    <property type="match status" value="1"/>
</dbReference>
<dbReference type="InterPro" id="IPR029058">
    <property type="entry name" value="AB_hydrolase_fold"/>
</dbReference>
<dbReference type="RefSeq" id="WP_254270253.1">
    <property type="nucleotide sequence ID" value="NZ_CP100401.1"/>
</dbReference>
<dbReference type="EMBL" id="JBHSHT010000001">
    <property type="protein sequence ID" value="MFC4823666.1"/>
    <property type="molecule type" value="Genomic_DNA"/>
</dbReference>
<keyword evidence="2" id="KW-0720">Serine protease</keyword>
<reference evidence="5 6" key="1">
    <citation type="journal article" date="2019" name="Int. J. Syst. Evol. Microbiol.">
        <title>The Global Catalogue of Microorganisms (GCM) 10K type strain sequencing project: providing services to taxonomists for standard genome sequencing and annotation.</title>
        <authorList>
            <consortium name="The Broad Institute Genomics Platform"/>
            <consortium name="The Broad Institute Genome Sequencing Center for Infectious Disease"/>
            <person name="Wu L."/>
            <person name="Ma J."/>
        </authorList>
    </citation>
    <scope>NUCLEOTIDE SEQUENCE [LARGE SCALE GENOMIC DNA]</scope>
    <source>
        <strain evidence="5 6">XZYJ18</strain>
    </source>
</reference>
<evidence type="ECO:0000256" key="3">
    <source>
        <dbReference type="SAM" id="MobiDB-lite"/>
    </source>
</evidence>
<evidence type="ECO:0000256" key="2">
    <source>
        <dbReference type="ARBA" id="ARBA00022825"/>
    </source>
</evidence>
<feature type="region of interest" description="Disordered" evidence="3">
    <location>
        <begin position="440"/>
        <end position="470"/>
    </location>
</feature>
<keyword evidence="6" id="KW-1185">Reference proteome</keyword>
<feature type="compositionally biased region" description="Basic and acidic residues" evidence="3">
    <location>
        <begin position="149"/>
        <end position="167"/>
    </location>
</feature>
<feature type="domain" description="Peptidase S9 prolyl oligopeptidase catalytic" evidence="4">
    <location>
        <begin position="536"/>
        <end position="739"/>
    </location>
</feature>
<evidence type="ECO:0000313" key="5">
    <source>
        <dbReference type="EMBL" id="MFC4823666.1"/>
    </source>
</evidence>
<dbReference type="GO" id="GO:0008233">
    <property type="term" value="F:peptidase activity"/>
    <property type="evidence" value="ECO:0007669"/>
    <property type="project" value="UniProtKB-ARBA"/>
</dbReference>
<dbReference type="InterPro" id="IPR001375">
    <property type="entry name" value="Peptidase_S9_cat"/>
</dbReference>
<comment type="caution">
    <text evidence="5">The sequence shown here is derived from an EMBL/GenBank/DDBJ whole genome shotgun (WGS) entry which is preliminary data.</text>
</comment>
<keyword evidence="2" id="KW-0645">Protease</keyword>
<protein>
    <submittedName>
        <fullName evidence="5">Prolyl oligopeptidase family serine peptidase</fullName>
    </submittedName>
</protein>
<feature type="region of interest" description="Disordered" evidence="3">
    <location>
        <begin position="182"/>
        <end position="201"/>
    </location>
</feature>
<feature type="compositionally biased region" description="Low complexity" evidence="3">
    <location>
        <begin position="63"/>
        <end position="74"/>
    </location>
</feature>
<dbReference type="Gene3D" id="3.40.50.1820">
    <property type="entry name" value="alpha/beta hydrolase"/>
    <property type="match status" value="1"/>
</dbReference>
<feature type="region of interest" description="Disordered" evidence="3">
    <location>
        <begin position="39"/>
        <end position="174"/>
    </location>
</feature>
<evidence type="ECO:0000256" key="1">
    <source>
        <dbReference type="ARBA" id="ARBA00022801"/>
    </source>
</evidence>
<accession>A0ABD5PZG2</accession>
<proteinExistence type="predicted"/>
<dbReference type="InterPro" id="IPR011659">
    <property type="entry name" value="WD40"/>
</dbReference>
<name>A0ABD5PZG2_9EURY</name>
<dbReference type="InterPro" id="IPR011042">
    <property type="entry name" value="6-blade_b-propeller_TolB-like"/>
</dbReference>
<feature type="compositionally biased region" description="Acidic residues" evidence="3">
    <location>
        <begin position="98"/>
        <end position="115"/>
    </location>
</feature>
<keyword evidence="1" id="KW-0378">Hydrolase</keyword>
<dbReference type="Proteomes" id="UP001595945">
    <property type="component" value="Unassembled WGS sequence"/>
</dbReference>
<feature type="compositionally biased region" description="Basic and acidic residues" evidence="3">
    <location>
        <begin position="184"/>
        <end position="200"/>
    </location>
</feature>
<dbReference type="SUPFAM" id="SSF53474">
    <property type="entry name" value="alpha/beta-Hydrolases"/>
    <property type="match status" value="1"/>
</dbReference>
<evidence type="ECO:0000259" key="4">
    <source>
        <dbReference type="Pfam" id="PF00326"/>
    </source>
</evidence>
<dbReference type="SUPFAM" id="SSF82171">
    <property type="entry name" value="DPP6 N-terminal domain-like"/>
    <property type="match status" value="1"/>
</dbReference>
<evidence type="ECO:0000313" key="6">
    <source>
        <dbReference type="Proteomes" id="UP001595945"/>
    </source>
</evidence>
<dbReference type="Gene3D" id="2.120.10.30">
    <property type="entry name" value="TolB, C-terminal domain"/>
    <property type="match status" value="2"/>
</dbReference>